<gene>
    <name evidence="12" type="primary">LOC102421255</name>
</gene>
<dbReference type="GO" id="GO:0019221">
    <property type="term" value="P:cytokine-mediated signaling pathway"/>
    <property type="evidence" value="ECO:0007669"/>
    <property type="project" value="TreeGrafter"/>
</dbReference>
<evidence type="ECO:0000256" key="1">
    <source>
        <dbReference type="ARBA" id="ARBA00004162"/>
    </source>
</evidence>
<dbReference type="Ensembl" id="ENSMLUT00000007624.2">
    <property type="protein sequence ID" value="ENSMLUP00000006959.2"/>
    <property type="gene ID" value="ENSMLUG00000026039.1"/>
</dbReference>
<dbReference type="GO" id="GO:0002764">
    <property type="term" value="P:immune response-regulating signaling pathway"/>
    <property type="evidence" value="ECO:0007669"/>
    <property type="project" value="TreeGrafter"/>
</dbReference>
<keyword evidence="9" id="KW-0325">Glycoprotein</keyword>
<evidence type="ECO:0000256" key="5">
    <source>
        <dbReference type="ARBA" id="ARBA00022737"/>
    </source>
</evidence>
<comment type="subcellular location">
    <subcellularLocation>
        <location evidence="1">Cell membrane</location>
        <topology evidence="1">Single-pass membrane protein</topology>
    </subcellularLocation>
</comment>
<dbReference type="Gene3D" id="2.60.40.10">
    <property type="entry name" value="Immunoglobulins"/>
    <property type="match status" value="2"/>
</dbReference>
<dbReference type="SUPFAM" id="SSF48726">
    <property type="entry name" value="Immunoglobulin"/>
    <property type="match status" value="2"/>
</dbReference>
<keyword evidence="4" id="KW-0732">Signal</keyword>
<reference evidence="12" key="2">
    <citation type="submission" date="2025-08" db="UniProtKB">
        <authorList>
            <consortium name="Ensembl"/>
        </authorList>
    </citation>
    <scope>IDENTIFICATION</scope>
</reference>
<keyword evidence="2" id="KW-1003">Cell membrane</keyword>
<accession>G1P9P2</accession>
<evidence type="ECO:0008006" key="14">
    <source>
        <dbReference type="Google" id="ProtNLM"/>
    </source>
</evidence>
<dbReference type="EMBL" id="AAPE02057082">
    <property type="status" value="NOT_ANNOTATED_CDS"/>
    <property type="molecule type" value="Genomic_DNA"/>
</dbReference>
<proteinExistence type="predicted"/>
<dbReference type="PANTHER" id="PTHR11738:SF179">
    <property type="entry name" value="LEUKOCYTE IMMUNOGLOBULIN-LIKE RECEPTOR SUBFAMILY A MEMBER 5"/>
    <property type="match status" value="1"/>
</dbReference>
<organism evidence="12 13">
    <name type="scientific">Myotis lucifugus</name>
    <name type="common">Little brown bat</name>
    <dbReference type="NCBI Taxonomy" id="59463"/>
    <lineage>
        <taxon>Eukaryota</taxon>
        <taxon>Metazoa</taxon>
        <taxon>Chordata</taxon>
        <taxon>Craniata</taxon>
        <taxon>Vertebrata</taxon>
        <taxon>Euteleostomi</taxon>
        <taxon>Mammalia</taxon>
        <taxon>Eutheria</taxon>
        <taxon>Laurasiatheria</taxon>
        <taxon>Chiroptera</taxon>
        <taxon>Yangochiroptera</taxon>
        <taxon>Vespertilionidae</taxon>
        <taxon>Myotis</taxon>
    </lineage>
</organism>
<keyword evidence="13" id="KW-1185">Reference proteome</keyword>
<keyword evidence="8" id="KW-1015">Disulfide bond</keyword>
<evidence type="ECO:0000313" key="12">
    <source>
        <dbReference type="Ensembl" id="ENSMLUP00000006959.2"/>
    </source>
</evidence>
<evidence type="ECO:0000256" key="11">
    <source>
        <dbReference type="SAM" id="Phobius"/>
    </source>
</evidence>
<sequence>MAPWPPPSAELWPQGEDTMTSTLTALLCLGLSVGLRTPVQAGPLPKPTLWAEPGPVIPWKRPVTIWCQGTPGAERYLLEKEGSPAPWKIQEPGVKASFSITHMTERDAGRYRCYYLSPAGWSERSDPLELVVTGAYRKPSLSALPSPVVTSGGNVTLQCGSRQGFARFILTKEGDHRLSRTQESQPQPSGQFQALFPVGPMTPIHRGMFRCYGCYRNRLQVCSYPSDALELLVSGSAQRTEQGASQSSEFLFSHPQDYTVENLIRIGVAGLVLVVLGVLLFQARNDTRRTHDAARM</sequence>
<dbReference type="eggNOG" id="ENOG502RU0A">
    <property type="taxonomic scope" value="Eukaryota"/>
</dbReference>
<dbReference type="HOGENOM" id="CLU_021100_1_4_1"/>
<dbReference type="InterPro" id="IPR050412">
    <property type="entry name" value="Ig-like_Receptors_ImmuneReg"/>
</dbReference>
<evidence type="ECO:0000256" key="3">
    <source>
        <dbReference type="ARBA" id="ARBA00022692"/>
    </source>
</evidence>
<reference evidence="12 13" key="1">
    <citation type="journal article" date="2011" name="Nature">
        <title>A high-resolution map of human evolutionary constraint using 29 mammals.</title>
        <authorList>
            <person name="Lindblad-Toh K."/>
            <person name="Garber M."/>
            <person name="Zuk O."/>
            <person name="Lin M.F."/>
            <person name="Parker B.J."/>
            <person name="Washietl S."/>
            <person name="Kheradpour P."/>
            <person name="Ernst J."/>
            <person name="Jordan G."/>
            <person name="Mauceli E."/>
            <person name="Ward L.D."/>
            <person name="Lowe C.B."/>
            <person name="Holloway A.K."/>
            <person name="Clamp M."/>
            <person name="Gnerre S."/>
            <person name="Alfoldi J."/>
            <person name="Beal K."/>
            <person name="Chang J."/>
            <person name="Clawson H."/>
            <person name="Cuff J."/>
            <person name="Di Palma F."/>
            <person name="Fitzgerald S."/>
            <person name="Flicek P."/>
            <person name="Guttman M."/>
            <person name="Hubisz M.J."/>
            <person name="Jaffe D.B."/>
            <person name="Jungreis I."/>
            <person name="Kent W.J."/>
            <person name="Kostka D."/>
            <person name="Lara M."/>
            <person name="Martins A.L."/>
            <person name="Massingham T."/>
            <person name="Moltke I."/>
            <person name="Raney B.J."/>
            <person name="Rasmussen M.D."/>
            <person name="Robinson J."/>
            <person name="Stark A."/>
            <person name="Vilella A.J."/>
            <person name="Wen J."/>
            <person name="Xie X."/>
            <person name="Zody M.C."/>
            <person name="Baldwin J."/>
            <person name="Bloom T."/>
            <person name="Chin C.W."/>
            <person name="Heiman D."/>
            <person name="Nicol R."/>
            <person name="Nusbaum C."/>
            <person name="Young S."/>
            <person name="Wilkinson J."/>
            <person name="Worley K.C."/>
            <person name="Kovar C.L."/>
            <person name="Muzny D.M."/>
            <person name="Gibbs R.A."/>
            <person name="Cree A."/>
            <person name="Dihn H.H."/>
            <person name="Fowler G."/>
            <person name="Jhangiani S."/>
            <person name="Joshi V."/>
            <person name="Lee S."/>
            <person name="Lewis L.R."/>
            <person name="Nazareth L.V."/>
            <person name="Okwuonu G."/>
            <person name="Santibanez J."/>
            <person name="Warren W.C."/>
            <person name="Mardis E.R."/>
            <person name="Weinstock G.M."/>
            <person name="Wilson R.K."/>
            <person name="Delehaunty K."/>
            <person name="Dooling D."/>
            <person name="Fronik C."/>
            <person name="Fulton L."/>
            <person name="Fulton B."/>
            <person name="Graves T."/>
            <person name="Minx P."/>
            <person name="Sodergren E."/>
            <person name="Birney E."/>
            <person name="Margulies E.H."/>
            <person name="Herrero J."/>
            <person name="Green E.D."/>
            <person name="Haussler D."/>
            <person name="Siepel A."/>
            <person name="Goldman N."/>
            <person name="Pollard K.S."/>
            <person name="Pedersen J.S."/>
            <person name="Lander E.S."/>
            <person name="Kellis M."/>
        </authorList>
    </citation>
    <scope>NUCLEOTIDE SEQUENCE [LARGE SCALE GENOMIC DNA]</scope>
</reference>
<dbReference type="Pfam" id="PF13895">
    <property type="entry name" value="Ig_2"/>
    <property type="match status" value="1"/>
</dbReference>
<dbReference type="PANTHER" id="PTHR11738">
    <property type="entry name" value="MHC CLASS I NK CELL RECEPTOR"/>
    <property type="match status" value="1"/>
</dbReference>
<dbReference type="CDD" id="cd05751">
    <property type="entry name" value="IgC2_D1_LILR_KIR_like"/>
    <property type="match status" value="1"/>
</dbReference>
<keyword evidence="3 11" id="KW-0812">Transmembrane</keyword>
<evidence type="ECO:0000256" key="9">
    <source>
        <dbReference type="ARBA" id="ARBA00023180"/>
    </source>
</evidence>
<evidence type="ECO:0000256" key="10">
    <source>
        <dbReference type="ARBA" id="ARBA00023319"/>
    </source>
</evidence>
<keyword evidence="7 11" id="KW-0472">Membrane</keyword>
<evidence type="ECO:0000256" key="6">
    <source>
        <dbReference type="ARBA" id="ARBA00022989"/>
    </source>
</evidence>
<dbReference type="GO" id="GO:0005886">
    <property type="term" value="C:plasma membrane"/>
    <property type="evidence" value="ECO:0007669"/>
    <property type="project" value="UniProtKB-SubCell"/>
</dbReference>
<dbReference type="AlphaFoldDB" id="G1P9P2"/>
<dbReference type="Proteomes" id="UP000001074">
    <property type="component" value="Unassembled WGS sequence"/>
</dbReference>
<evidence type="ECO:0000256" key="8">
    <source>
        <dbReference type="ARBA" id="ARBA00023157"/>
    </source>
</evidence>
<evidence type="ECO:0000256" key="4">
    <source>
        <dbReference type="ARBA" id="ARBA00022729"/>
    </source>
</evidence>
<keyword evidence="10" id="KW-0393">Immunoglobulin domain</keyword>
<dbReference type="GO" id="GO:0032396">
    <property type="term" value="F:inhibitory MHC class I receptor activity"/>
    <property type="evidence" value="ECO:0007669"/>
    <property type="project" value="TreeGrafter"/>
</dbReference>
<name>G1P9P2_MYOLU</name>
<dbReference type="InterPro" id="IPR013783">
    <property type="entry name" value="Ig-like_fold"/>
</dbReference>
<dbReference type="InterPro" id="IPR036179">
    <property type="entry name" value="Ig-like_dom_sf"/>
</dbReference>
<keyword evidence="5" id="KW-0677">Repeat</keyword>
<dbReference type="STRING" id="59463.ENSMLUP00000006959"/>
<reference evidence="12" key="3">
    <citation type="submission" date="2025-09" db="UniProtKB">
        <authorList>
            <consortium name="Ensembl"/>
        </authorList>
    </citation>
    <scope>IDENTIFICATION</scope>
</reference>
<dbReference type="InParanoid" id="G1P9P2"/>
<evidence type="ECO:0000256" key="2">
    <source>
        <dbReference type="ARBA" id="ARBA00022475"/>
    </source>
</evidence>
<keyword evidence="6 11" id="KW-1133">Transmembrane helix</keyword>
<feature type="transmembrane region" description="Helical" evidence="11">
    <location>
        <begin position="263"/>
        <end position="281"/>
    </location>
</feature>
<evidence type="ECO:0000313" key="13">
    <source>
        <dbReference type="Proteomes" id="UP000001074"/>
    </source>
</evidence>
<dbReference type="GeneTree" id="ENSGT01100000263478"/>
<evidence type="ECO:0000256" key="7">
    <source>
        <dbReference type="ARBA" id="ARBA00023136"/>
    </source>
</evidence>
<dbReference type="FunCoup" id="G1P9P2">
    <property type="interactions" value="1"/>
</dbReference>
<protein>
    <recommendedName>
        <fullName evidence="14">Ig-like domain-containing protein</fullName>
    </recommendedName>
</protein>